<keyword evidence="2" id="KW-1185">Reference proteome</keyword>
<dbReference type="EMBL" id="RWGY01000063">
    <property type="protein sequence ID" value="TVU04379.1"/>
    <property type="molecule type" value="Genomic_DNA"/>
</dbReference>
<name>A0A5J9SZ62_9POAL</name>
<dbReference type="Gramene" id="TVU04379">
    <property type="protein sequence ID" value="TVU04379"/>
    <property type="gene ID" value="EJB05_50060"/>
</dbReference>
<comment type="caution">
    <text evidence="1">The sequence shown here is derived from an EMBL/GenBank/DDBJ whole genome shotgun (WGS) entry which is preliminary data.</text>
</comment>
<protein>
    <submittedName>
        <fullName evidence="1">Uncharacterized protein</fullName>
    </submittedName>
</protein>
<gene>
    <name evidence="1" type="ORF">EJB05_50060</name>
</gene>
<evidence type="ECO:0000313" key="2">
    <source>
        <dbReference type="Proteomes" id="UP000324897"/>
    </source>
</evidence>
<organism evidence="1 2">
    <name type="scientific">Eragrostis curvula</name>
    <name type="common">weeping love grass</name>
    <dbReference type="NCBI Taxonomy" id="38414"/>
    <lineage>
        <taxon>Eukaryota</taxon>
        <taxon>Viridiplantae</taxon>
        <taxon>Streptophyta</taxon>
        <taxon>Embryophyta</taxon>
        <taxon>Tracheophyta</taxon>
        <taxon>Spermatophyta</taxon>
        <taxon>Magnoliopsida</taxon>
        <taxon>Liliopsida</taxon>
        <taxon>Poales</taxon>
        <taxon>Poaceae</taxon>
        <taxon>PACMAD clade</taxon>
        <taxon>Chloridoideae</taxon>
        <taxon>Eragrostideae</taxon>
        <taxon>Eragrostidinae</taxon>
        <taxon>Eragrostis</taxon>
    </lineage>
</organism>
<dbReference type="AlphaFoldDB" id="A0A5J9SZ62"/>
<sequence>MPAPLHLTRAHTADPRQPKAQCSAWGSYFTGPVTRPIVDAWGSHASTVWMTSRLREDEVTEN</sequence>
<evidence type="ECO:0000313" key="1">
    <source>
        <dbReference type="EMBL" id="TVU04379.1"/>
    </source>
</evidence>
<accession>A0A5J9SZ62</accession>
<dbReference type="Proteomes" id="UP000324897">
    <property type="component" value="Unassembled WGS sequence"/>
</dbReference>
<reference evidence="1 2" key="1">
    <citation type="journal article" date="2019" name="Sci. Rep.">
        <title>A high-quality genome of Eragrostis curvula grass provides insights into Poaceae evolution and supports new strategies to enhance forage quality.</title>
        <authorList>
            <person name="Carballo J."/>
            <person name="Santos B.A.C.M."/>
            <person name="Zappacosta D."/>
            <person name="Garbus I."/>
            <person name="Selva J.P."/>
            <person name="Gallo C.A."/>
            <person name="Diaz A."/>
            <person name="Albertini E."/>
            <person name="Caccamo M."/>
            <person name="Echenique V."/>
        </authorList>
    </citation>
    <scope>NUCLEOTIDE SEQUENCE [LARGE SCALE GENOMIC DNA]</scope>
    <source>
        <strain evidence="2">cv. Victoria</strain>
        <tissue evidence="1">Leaf</tissue>
    </source>
</reference>
<proteinExistence type="predicted"/>